<evidence type="ECO:0000313" key="3">
    <source>
        <dbReference type="Proteomes" id="UP000184292"/>
    </source>
</evidence>
<evidence type="ECO:0000256" key="1">
    <source>
        <dbReference type="SAM" id="Phobius"/>
    </source>
</evidence>
<name>A0A1M6GPB0_9RHOB</name>
<keyword evidence="1" id="KW-0812">Transmembrane</keyword>
<dbReference type="OrthoDB" id="7644846at2"/>
<accession>A0A1M6GPB0</accession>
<dbReference type="AlphaFoldDB" id="A0A1M6GPB0"/>
<feature type="transmembrane region" description="Helical" evidence="1">
    <location>
        <begin position="64"/>
        <end position="84"/>
    </location>
</feature>
<dbReference type="RefSeq" id="WP_073332157.1">
    <property type="nucleotide sequence ID" value="NZ_FQYO01000005.1"/>
</dbReference>
<feature type="transmembrane region" description="Helical" evidence="1">
    <location>
        <begin position="90"/>
        <end position="107"/>
    </location>
</feature>
<sequence length="108" mass="10712">MASLLSLSPALLLVATSLGYVASTLGMKVVAEGHALPGLVVMGLGFAFAVRAEILLMRSVDLSVVYVAILGLETLVVLAVATGIGEGLGPRQAVGAALILGGLLVVGS</sequence>
<keyword evidence="3" id="KW-1185">Reference proteome</keyword>
<dbReference type="SUPFAM" id="SSF103481">
    <property type="entry name" value="Multidrug resistance efflux transporter EmrE"/>
    <property type="match status" value="1"/>
</dbReference>
<evidence type="ECO:0008006" key="4">
    <source>
        <dbReference type="Google" id="ProtNLM"/>
    </source>
</evidence>
<feature type="transmembrane region" description="Helical" evidence="1">
    <location>
        <begin position="35"/>
        <end position="52"/>
    </location>
</feature>
<gene>
    <name evidence="2" type="ORF">SAMN05444417_2840</name>
</gene>
<protein>
    <recommendedName>
        <fullName evidence="4">5-aminolevulinate synthase</fullName>
    </recommendedName>
</protein>
<dbReference type="EMBL" id="FQYO01000005">
    <property type="protein sequence ID" value="SHJ11784.1"/>
    <property type="molecule type" value="Genomic_DNA"/>
</dbReference>
<organism evidence="2 3">
    <name type="scientific">Wenxinia saemankumensis</name>
    <dbReference type="NCBI Taxonomy" id="1447782"/>
    <lineage>
        <taxon>Bacteria</taxon>
        <taxon>Pseudomonadati</taxon>
        <taxon>Pseudomonadota</taxon>
        <taxon>Alphaproteobacteria</taxon>
        <taxon>Rhodobacterales</taxon>
        <taxon>Roseobacteraceae</taxon>
        <taxon>Wenxinia</taxon>
    </lineage>
</organism>
<dbReference type="Gene3D" id="1.10.3730.20">
    <property type="match status" value="1"/>
</dbReference>
<dbReference type="InterPro" id="IPR037185">
    <property type="entry name" value="EmrE-like"/>
</dbReference>
<keyword evidence="1" id="KW-0472">Membrane</keyword>
<reference evidence="2 3" key="1">
    <citation type="submission" date="2016-11" db="EMBL/GenBank/DDBJ databases">
        <authorList>
            <person name="Jaros S."/>
            <person name="Januszkiewicz K."/>
            <person name="Wedrychowicz H."/>
        </authorList>
    </citation>
    <scope>NUCLEOTIDE SEQUENCE [LARGE SCALE GENOMIC DNA]</scope>
    <source>
        <strain evidence="2 3">DSM 100565</strain>
    </source>
</reference>
<proteinExistence type="predicted"/>
<evidence type="ECO:0000313" key="2">
    <source>
        <dbReference type="EMBL" id="SHJ11784.1"/>
    </source>
</evidence>
<keyword evidence="1" id="KW-1133">Transmembrane helix</keyword>
<dbReference type="Proteomes" id="UP000184292">
    <property type="component" value="Unassembled WGS sequence"/>
</dbReference>